<evidence type="ECO:0000259" key="2">
    <source>
        <dbReference type="Pfam" id="PF12010"/>
    </source>
</evidence>
<dbReference type="Gene3D" id="3.40.190.10">
    <property type="entry name" value="Periplasmic binding protein-like II"/>
    <property type="match status" value="1"/>
</dbReference>
<dbReference type="RefSeq" id="WP_114290377.1">
    <property type="nucleotide sequence ID" value="NZ_JAFLWL010000045.1"/>
</dbReference>
<dbReference type="PROSITE" id="PS51257">
    <property type="entry name" value="PROKAR_LIPOPROTEIN"/>
    <property type="match status" value="1"/>
</dbReference>
<dbReference type="InterPro" id="IPR006059">
    <property type="entry name" value="SBP"/>
</dbReference>
<dbReference type="InterPro" id="IPR022627">
    <property type="entry name" value="DUF3502"/>
</dbReference>
<dbReference type="EMBL" id="NGJX01000016">
    <property type="protein sequence ID" value="RST99191.1"/>
    <property type="molecule type" value="Genomic_DNA"/>
</dbReference>
<evidence type="ECO:0000313" key="4">
    <source>
        <dbReference type="Proteomes" id="UP000288197"/>
    </source>
</evidence>
<keyword evidence="4" id="KW-1185">Reference proteome</keyword>
<organism evidence="3 4">
    <name type="scientific">Vagococcus fluvialis</name>
    <dbReference type="NCBI Taxonomy" id="2738"/>
    <lineage>
        <taxon>Bacteria</taxon>
        <taxon>Bacillati</taxon>
        <taxon>Bacillota</taxon>
        <taxon>Bacilli</taxon>
        <taxon>Lactobacillales</taxon>
        <taxon>Enterococcaceae</taxon>
        <taxon>Vagococcus</taxon>
    </lineage>
</organism>
<feature type="signal peptide" evidence="1">
    <location>
        <begin position="1"/>
        <end position="21"/>
    </location>
</feature>
<dbReference type="AlphaFoldDB" id="A0A369ASJ6"/>
<protein>
    <submittedName>
        <fullName evidence="3">Sugar ABC transporter substrate-binding protein</fullName>
    </submittedName>
</protein>
<proteinExistence type="predicted"/>
<feature type="domain" description="DUF3502" evidence="2">
    <location>
        <begin position="420"/>
        <end position="488"/>
    </location>
</feature>
<dbReference type="GeneID" id="63147353"/>
<dbReference type="Pfam" id="PF12010">
    <property type="entry name" value="DUF3502"/>
    <property type="match status" value="1"/>
</dbReference>
<dbReference type="Proteomes" id="UP000288197">
    <property type="component" value="Unassembled WGS sequence"/>
</dbReference>
<dbReference type="Pfam" id="PF13416">
    <property type="entry name" value="SBP_bac_8"/>
    <property type="match status" value="1"/>
</dbReference>
<dbReference type="OrthoDB" id="7936627at2"/>
<name>A0A369ASJ6_9ENTE</name>
<accession>A0A369ASJ6</accession>
<gene>
    <name evidence="3" type="ORF">CBF32_12025</name>
</gene>
<feature type="chain" id="PRO_5038510731" evidence="1">
    <location>
        <begin position="22"/>
        <end position="491"/>
    </location>
</feature>
<reference evidence="3 4" key="1">
    <citation type="submission" date="2017-05" db="EMBL/GenBank/DDBJ databases">
        <title>Vagococcus spp. assemblies.</title>
        <authorList>
            <person name="Gulvik C.A."/>
        </authorList>
    </citation>
    <scope>NUCLEOTIDE SEQUENCE [LARGE SCALE GENOMIC DNA]</scope>
    <source>
        <strain evidence="3 4">NCFB 2497</strain>
    </source>
</reference>
<evidence type="ECO:0000313" key="3">
    <source>
        <dbReference type="EMBL" id="RST99191.1"/>
    </source>
</evidence>
<sequence length="491" mass="54932">MKSFKKVTLFAGAALLLAGLAACGNGGSKESKGESSGSKSDTTTLLMYQIGDKPENYDELMEIANKRIKEEINAEIDLQYIGWGDWDQKMSTIIASGENYDIAFASNYVTNAQKGAYADITELAPEYAKEAYEQLDEDYIKGNKVDGKLYAFPVNANIYSQQVLTFNKQYLDKHNLSIDGIESYADAEKVLKEFHEKEPNIAAFAIGQNFKVSGNYDYPLGKDLPFAIKLDDSDNPKVINQYEDKELMDSLKVMRGWYENKLIPVDAATNTTGFPLEGNTWFMREETQGPLDYGDTVLTNAAGQELVSKPITKPYRTTATAQMANFVVSNVSKNKEKSVEFLGLLNSDPELLNGLVWGVEGEAWEKVGDDRIKLLDGYKPNMHMAAWNTGNNMLLYTQDTLDEALVKERDEKIANSLTSPTLGFNFKTDKVKTEVTNISNVMSRYKDSLNTGSVDPDEYVAKMVKDLEKAGWNKVQEEMQTQLDDFLKESK</sequence>
<dbReference type="PANTHER" id="PTHR43649:SF17">
    <property type="entry name" value="ABC TRANSPORTER SOLUTE BINDING PROTEIN-SUGAR TRANSPORT"/>
    <property type="match status" value="1"/>
</dbReference>
<dbReference type="SUPFAM" id="SSF53850">
    <property type="entry name" value="Periplasmic binding protein-like II"/>
    <property type="match status" value="1"/>
</dbReference>
<keyword evidence="1" id="KW-0732">Signal</keyword>
<dbReference type="PANTHER" id="PTHR43649">
    <property type="entry name" value="ARABINOSE-BINDING PROTEIN-RELATED"/>
    <property type="match status" value="1"/>
</dbReference>
<dbReference type="InterPro" id="IPR050490">
    <property type="entry name" value="Bact_solute-bd_prot1"/>
</dbReference>
<comment type="caution">
    <text evidence="3">The sequence shown here is derived from an EMBL/GenBank/DDBJ whole genome shotgun (WGS) entry which is preliminary data.</text>
</comment>
<evidence type="ECO:0000256" key="1">
    <source>
        <dbReference type="SAM" id="SignalP"/>
    </source>
</evidence>